<dbReference type="InterPro" id="IPR039422">
    <property type="entry name" value="MarR/SlyA-like"/>
</dbReference>
<dbReference type="InterPro" id="IPR000835">
    <property type="entry name" value="HTH_MarR-typ"/>
</dbReference>
<evidence type="ECO:0000313" key="3">
    <source>
        <dbReference type="EMBL" id="MFB9201370.1"/>
    </source>
</evidence>
<organism evidence="3 4">
    <name type="scientific">Nonomuraea spiralis</name>
    <dbReference type="NCBI Taxonomy" id="46182"/>
    <lineage>
        <taxon>Bacteria</taxon>
        <taxon>Bacillati</taxon>
        <taxon>Actinomycetota</taxon>
        <taxon>Actinomycetes</taxon>
        <taxon>Streptosporangiales</taxon>
        <taxon>Streptosporangiaceae</taxon>
        <taxon>Nonomuraea</taxon>
    </lineage>
</organism>
<comment type="caution">
    <text evidence="3">The sequence shown here is derived from an EMBL/GenBank/DDBJ whole genome shotgun (WGS) entry which is preliminary data.</text>
</comment>
<name>A0ABV5IBC4_9ACTN</name>
<evidence type="ECO:0000313" key="4">
    <source>
        <dbReference type="Proteomes" id="UP001589647"/>
    </source>
</evidence>
<evidence type="ECO:0000259" key="2">
    <source>
        <dbReference type="PROSITE" id="PS50995"/>
    </source>
</evidence>
<sequence>MVATEAPGLSLTEALVRLAHLVQQVYGDVSREHDLTPQQAQLLCLLVDGPIGMSGLTRALHLEKSSLTGLVDRAEKRGLVARVRDARDRRACLIELTGAGAEIATRAHDGVAARLETLAAGLPARQRELLTGVVGAILAEDAARTGRTWSRPEPEGPVAAGVNGR</sequence>
<gene>
    <name evidence="3" type="ORF">ACFFV7_09230</name>
</gene>
<dbReference type="PRINTS" id="PR00598">
    <property type="entry name" value="HTHMARR"/>
</dbReference>
<dbReference type="InterPro" id="IPR036390">
    <property type="entry name" value="WH_DNA-bd_sf"/>
</dbReference>
<reference evidence="3 4" key="1">
    <citation type="submission" date="2024-09" db="EMBL/GenBank/DDBJ databases">
        <authorList>
            <person name="Sun Q."/>
            <person name="Mori K."/>
        </authorList>
    </citation>
    <scope>NUCLEOTIDE SEQUENCE [LARGE SCALE GENOMIC DNA]</scope>
    <source>
        <strain evidence="3 4">CCM 3426</strain>
    </source>
</reference>
<accession>A0ABV5IBC4</accession>
<dbReference type="InterPro" id="IPR036388">
    <property type="entry name" value="WH-like_DNA-bd_sf"/>
</dbReference>
<keyword evidence="4" id="KW-1185">Reference proteome</keyword>
<protein>
    <submittedName>
        <fullName evidence="3">MarR family winged helix-turn-helix transcriptional regulator</fullName>
    </submittedName>
</protein>
<dbReference type="SMART" id="SM00347">
    <property type="entry name" value="HTH_MARR"/>
    <property type="match status" value="1"/>
</dbReference>
<dbReference type="PANTHER" id="PTHR33164">
    <property type="entry name" value="TRANSCRIPTIONAL REGULATOR, MARR FAMILY"/>
    <property type="match status" value="1"/>
</dbReference>
<dbReference type="PROSITE" id="PS50995">
    <property type="entry name" value="HTH_MARR_2"/>
    <property type="match status" value="1"/>
</dbReference>
<feature type="region of interest" description="Disordered" evidence="1">
    <location>
        <begin position="145"/>
        <end position="165"/>
    </location>
</feature>
<dbReference type="Gene3D" id="1.10.10.10">
    <property type="entry name" value="Winged helix-like DNA-binding domain superfamily/Winged helix DNA-binding domain"/>
    <property type="match status" value="1"/>
</dbReference>
<feature type="domain" description="HTH marR-type" evidence="2">
    <location>
        <begin position="8"/>
        <end position="139"/>
    </location>
</feature>
<dbReference type="Proteomes" id="UP001589647">
    <property type="component" value="Unassembled WGS sequence"/>
</dbReference>
<dbReference type="Pfam" id="PF12802">
    <property type="entry name" value="MarR_2"/>
    <property type="match status" value="1"/>
</dbReference>
<dbReference type="PANTHER" id="PTHR33164:SF107">
    <property type="entry name" value="TRANSCRIPTIONAL REGULATORY PROTEIN"/>
    <property type="match status" value="1"/>
</dbReference>
<proteinExistence type="predicted"/>
<dbReference type="RefSeq" id="WP_189650057.1">
    <property type="nucleotide sequence ID" value="NZ_BMRC01000012.1"/>
</dbReference>
<dbReference type="SUPFAM" id="SSF46785">
    <property type="entry name" value="Winged helix' DNA-binding domain"/>
    <property type="match status" value="1"/>
</dbReference>
<dbReference type="EMBL" id="JBHMEI010000004">
    <property type="protein sequence ID" value="MFB9201370.1"/>
    <property type="molecule type" value="Genomic_DNA"/>
</dbReference>
<evidence type="ECO:0000256" key="1">
    <source>
        <dbReference type="SAM" id="MobiDB-lite"/>
    </source>
</evidence>